<comment type="caution">
    <text evidence="9">The sequence shown here is derived from an EMBL/GenBank/DDBJ whole genome shotgun (WGS) entry which is preliminary data.</text>
</comment>
<gene>
    <name evidence="9" type="ORF">DMC30DRAFT_352768</name>
</gene>
<comment type="subcellular location">
    <subcellularLocation>
        <location evidence="1">Membrane</location>
        <topology evidence="1">Multi-pass membrane protein</topology>
    </subcellularLocation>
</comment>
<dbReference type="GO" id="GO:0015179">
    <property type="term" value="F:L-amino acid transmembrane transporter activity"/>
    <property type="evidence" value="ECO:0007669"/>
    <property type="project" value="TreeGrafter"/>
</dbReference>
<feature type="region of interest" description="Disordered" evidence="6">
    <location>
        <begin position="1"/>
        <end position="53"/>
    </location>
</feature>
<accession>A0A5C5FWQ3</accession>
<keyword evidence="3 7" id="KW-0812">Transmembrane</keyword>
<feature type="transmembrane region" description="Helical" evidence="7">
    <location>
        <begin position="303"/>
        <end position="325"/>
    </location>
</feature>
<feature type="transmembrane region" description="Helical" evidence="7">
    <location>
        <begin position="160"/>
        <end position="181"/>
    </location>
</feature>
<feature type="transmembrane region" description="Helical" evidence="7">
    <location>
        <begin position="187"/>
        <end position="209"/>
    </location>
</feature>
<dbReference type="GO" id="GO:0016020">
    <property type="term" value="C:membrane"/>
    <property type="evidence" value="ECO:0007669"/>
    <property type="project" value="UniProtKB-SubCell"/>
</dbReference>
<keyword evidence="10" id="KW-1185">Reference proteome</keyword>
<feature type="compositionally biased region" description="Polar residues" evidence="6">
    <location>
        <begin position="15"/>
        <end position="28"/>
    </location>
</feature>
<dbReference type="PANTHER" id="PTHR22950:SF683">
    <property type="entry name" value="AMINO ACID TRANSPORTER (EUROFUNG)"/>
    <property type="match status" value="1"/>
</dbReference>
<dbReference type="EMBL" id="SOZI01000075">
    <property type="protein sequence ID" value="TNY20151.1"/>
    <property type="molecule type" value="Genomic_DNA"/>
</dbReference>
<dbReference type="PANTHER" id="PTHR22950">
    <property type="entry name" value="AMINO ACID TRANSPORTER"/>
    <property type="match status" value="1"/>
</dbReference>
<feature type="transmembrane region" description="Helical" evidence="7">
    <location>
        <begin position="221"/>
        <end position="242"/>
    </location>
</feature>
<evidence type="ECO:0000259" key="8">
    <source>
        <dbReference type="Pfam" id="PF01490"/>
    </source>
</evidence>
<evidence type="ECO:0000313" key="9">
    <source>
        <dbReference type="EMBL" id="TNY20151.1"/>
    </source>
</evidence>
<reference evidence="9 10" key="1">
    <citation type="submission" date="2019-03" db="EMBL/GenBank/DDBJ databases">
        <title>Rhodosporidium diobovatum UCD-FST 08-225 genome sequencing, assembly, and annotation.</title>
        <authorList>
            <person name="Fakankun I.U."/>
            <person name="Fristensky B."/>
            <person name="Levin D.B."/>
        </authorList>
    </citation>
    <scope>NUCLEOTIDE SEQUENCE [LARGE SCALE GENOMIC DNA]</scope>
    <source>
        <strain evidence="9 10">UCD-FST 08-225</strain>
    </source>
</reference>
<organism evidence="9 10">
    <name type="scientific">Rhodotorula diobovata</name>
    <dbReference type="NCBI Taxonomy" id="5288"/>
    <lineage>
        <taxon>Eukaryota</taxon>
        <taxon>Fungi</taxon>
        <taxon>Dikarya</taxon>
        <taxon>Basidiomycota</taxon>
        <taxon>Pucciniomycotina</taxon>
        <taxon>Microbotryomycetes</taxon>
        <taxon>Sporidiobolales</taxon>
        <taxon>Sporidiobolaceae</taxon>
        <taxon>Rhodotorula</taxon>
    </lineage>
</organism>
<evidence type="ECO:0000256" key="1">
    <source>
        <dbReference type="ARBA" id="ARBA00004141"/>
    </source>
</evidence>
<dbReference type="Pfam" id="PF01490">
    <property type="entry name" value="Aa_trans"/>
    <property type="match status" value="1"/>
</dbReference>
<dbReference type="STRING" id="5288.A0A5C5FWQ3"/>
<evidence type="ECO:0000256" key="4">
    <source>
        <dbReference type="ARBA" id="ARBA00022989"/>
    </source>
</evidence>
<evidence type="ECO:0000256" key="5">
    <source>
        <dbReference type="ARBA" id="ARBA00023136"/>
    </source>
</evidence>
<evidence type="ECO:0000256" key="6">
    <source>
        <dbReference type="SAM" id="MobiDB-lite"/>
    </source>
</evidence>
<keyword evidence="4 7" id="KW-1133">Transmembrane helix</keyword>
<feature type="transmembrane region" description="Helical" evidence="7">
    <location>
        <begin position="115"/>
        <end position="139"/>
    </location>
</feature>
<evidence type="ECO:0000256" key="7">
    <source>
        <dbReference type="SAM" id="Phobius"/>
    </source>
</evidence>
<evidence type="ECO:0000313" key="10">
    <source>
        <dbReference type="Proteomes" id="UP000311382"/>
    </source>
</evidence>
<name>A0A5C5FWQ3_9BASI</name>
<feature type="transmembrane region" description="Helical" evidence="7">
    <location>
        <begin position="273"/>
        <end position="291"/>
    </location>
</feature>
<proteinExistence type="inferred from homology"/>
<dbReference type="OrthoDB" id="294730at2759"/>
<comment type="similarity">
    <text evidence="2">Belongs to the amino acid/polyamine transporter 2 family.</text>
</comment>
<protein>
    <submittedName>
        <fullName evidence="9">Transmembrane amino acid transporter protein-domain-containing protein</fullName>
    </submittedName>
</protein>
<sequence length="504" mass="53738">MSASSSTSLREKLSRSNSVASTAVQSNKPDVKDGFSRSSSVQAGKKDEAPEVTQGQLDAIEEEVDGVFGQQGGADTIDYRSVGWVWTSIILMKLQIGLGVLNIPSALGTLGLVPGLIILVLFALLTGWTDFYIGTFKLLHPQVYSLADCGRLMYGRAGSVVFGIATWMYMAMVTGSAFIGISTAFNAITLHGACTAVWVMVAAVVTYPLASLPKIADLKALGWVALVSIVTAVMMVVIAVAVGDRPALAPQVGPANIEVKAFGDPTFAQAMNAVANLLLAFAGTPAYLPVACEMKKPSDFRKAVIFSQTVMTGFYILVGVVTYYYAGQYVASPALGTAGVLIKRIAYGIALPGLFFTAIIYNHLAAKFIFVRVLRGSHHLNHPTRTHWAYWLGCTAVCLLFSYVVAEAIPVFSGLVGLVSALFGTMMALHAEALMYLYDTWARFTDKARRTPLIWFGVLANVGILLIASIVMVGGTYGSVLNIRDDYSANGGRPWSCADNSGST</sequence>
<dbReference type="Proteomes" id="UP000311382">
    <property type="component" value="Unassembled WGS sequence"/>
</dbReference>
<feature type="transmembrane region" description="Helical" evidence="7">
    <location>
        <begin position="411"/>
        <end position="431"/>
    </location>
</feature>
<feature type="domain" description="Amino acid transporter transmembrane" evidence="8">
    <location>
        <begin position="83"/>
        <end position="479"/>
    </location>
</feature>
<feature type="transmembrane region" description="Helical" evidence="7">
    <location>
        <begin position="84"/>
        <end position="103"/>
    </location>
</feature>
<dbReference type="AlphaFoldDB" id="A0A5C5FWQ3"/>
<keyword evidence="5 7" id="KW-0472">Membrane</keyword>
<evidence type="ECO:0000256" key="2">
    <source>
        <dbReference type="ARBA" id="ARBA00008066"/>
    </source>
</evidence>
<evidence type="ECO:0000256" key="3">
    <source>
        <dbReference type="ARBA" id="ARBA00022692"/>
    </source>
</evidence>
<feature type="transmembrane region" description="Helical" evidence="7">
    <location>
        <begin position="345"/>
        <end position="366"/>
    </location>
</feature>
<feature type="transmembrane region" description="Helical" evidence="7">
    <location>
        <begin position="452"/>
        <end position="477"/>
    </location>
</feature>
<dbReference type="InterPro" id="IPR013057">
    <property type="entry name" value="AA_transpt_TM"/>
</dbReference>
<feature type="transmembrane region" description="Helical" evidence="7">
    <location>
        <begin position="387"/>
        <end position="405"/>
    </location>
</feature>